<evidence type="ECO:0000313" key="1">
    <source>
        <dbReference type="EMBL" id="KAH9595610.1"/>
    </source>
</evidence>
<evidence type="ECO:0000313" key="2">
    <source>
        <dbReference type="Proteomes" id="UP000471633"/>
    </source>
</evidence>
<gene>
    <name evidence="1" type="ORF">MS3_00001593</name>
</gene>
<dbReference type="PANTHER" id="PTHR33395">
    <property type="entry name" value="TRANSCRIPTASE, PUTATIVE-RELATED-RELATED"/>
    <property type="match status" value="1"/>
</dbReference>
<dbReference type="GeneID" id="75576812"/>
<reference evidence="1" key="3">
    <citation type="submission" date="2021-06" db="EMBL/GenBank/DDBJ databases">
        <title>Chromosome-level genome assembly for S. haematobium.</title>
        <authorList>
            <person name="Stroehlein A.J."/>
        </authorList>
    </citation>
    <scope>NUCLEOTIDE SEQUENCE</scope>
</reference>
<reference evidence="1" key="4">
    <citation type="journal article" date="2022" name="PLoS Pathog.">
        <title>Chromosome-level genome of Schistosoma haematobium underpins genome-wide explorations of molecular variation.</title>
        <authorList>
            <person name="Stroehlein A.J."/>
            <person name="Korhonen P.K."/>
            <person name="Lee V.V."/>
            <person name="Ralph S.A."/>
            <person name="Mentink-Kane M."/>
            <person name="You H."/>
            <person name="McManus D.P."/>
            <person name="Tchuente L.T."/>
            <person name="Stothard J.R."/>
            <person name="Kaur P."/>
            <person name="Dudchenko O."/>
            <person name="Aiden E.L."/>
            <person name="Yang B."/>
            <person name="Yang H."/>
            <person name="Emery A.M."/>
            <person name="Webster B.L."/>
            <person name="Brindley P.J."/>
            <person name="Rollinson D."/>
            <person name="Chang B.C.H."/>
            <person name="Gasser R.B."/>
            <person name="Young N.D."/>
        </authorList>
    </citation>
    <scope>NUCLEOTIDE SEQUENCE</scope>
</reference>
<dbReference type="AlphaFoldDB" id="A0A922S6F7"/>
<protein>
    <submittedName>
        <fullName evidence="1">Uncharacterized protein</fullName>
    </submittedName>
</protein>
<dbReference type="CTD" id="75576812"/>
<accession>A0A922S6F7</accession>
<name>A0A922S6F7_SCHHA</name>
<dbReference type="RefSeq" id="XP_051074479.1">
    <property type="nucleotide sequence ID" value="XM_051209058.1"/>
</dbReference>
<organism evidence="1 2">
    <name type="scientific">Schistosoma haematobium</name>
    <name type="common">Blood fluke</name>
    <dbReference type="NCBI Taxonomy" id="6185"/>
    <lineage>
        <taxon>Eukaryota</taxon>
        <taxon>Metazoa</taxon>
        <taxon>Spiralia</taxon>
        <taxon>Lophotrochozoa</taxon>
        <taxon>Platyhelminthes</taxon>
        <taxon>Trematoda</taxon>
        <taxon>Digenea</taxon>
        <taxon>Strigeidida</taxon>
        <taxon>Schistosomatoidea</taxon>
        <taxon>Schistosomatidae</taxon>
        <taxon>Schistosoma</taxon>
    </lineage>
</organism>
<comment type="caution">
    <text evidence="1">The sequence shown here is derived from an EMBL/GenBank/DDBJ whole genome shotgun (WGS) entry which is preliminary data.</text>
</comment>
<sequence length="190" mass="22041">MERYRSIRNECITKIREAQRKYEMQLAQSALKQPKRIFSYINYRTWMHHWIPNLIKVGSESEMIGEDQEKAEAIADYFGAVFTQEPPLEKEPDPNIESTNQLLTVDFDQNDVLKALSTLNMEKSTGPDELHPKILRHIAQYIAAPLTVIFNMSLDQGVLPMDWKDAMVTPIHKTGPRQVPSNYRPIHFKS</sequence>
<dbReference type="PANTHER" id="PTHR33395:SF22">
    <property type="entry name" value="REVERSE TRANSCRIPTASE DOMAIN-CONTAINING PROTEIN"/>
    <property type="match status" value="1"/>
</dbReference>
<dbReference type="EMBL" id="AMPZ03000001">
    <property type="protein sequence ID" value="KAH9595610.1"/>
    <property type="molecule type" value="Genomic_DNA"/>
</dbReference>
<reference evidence="1" key="1">
    <citation type="journal article" date="2012" name="Nat. Genet.">
        <title>Whole-genome sequence of Schistosoma haematobium.</title>
        <authorList>
            <person name="Young N.D."/>
            <person name="Jex A.R."/>
            <person name="Li B."/>
            <person name="Liu S."/>
            <person name="Yang L."/>
            <person name="Xiong Z."/>
            <person name="Li Y."/>
            <person name="Cantacessi C."/>
            <person name="Hall R.S."/>
            <person name="Xu X."/>
            <person name="Chen F."/>
            <person name="Wu X."/>
            <person name="Zerlotini A."/>
            <person name="Oliveira G."/>
            <person name="Hofmann A."/>
            <person name="Zhang G."/>
            <person name="Fang X."/>
            <person name="Kang Y."/>
            <person name="Campbell B.E."/>
            <person name="Loukas A."/>
            <person name="Ranganathan S."/>
            <person name="Rollinson D."/>
            <person name="Rinaldi G."/>
            <person name="Brindley P.J."/>
            <person name="Yang H."/>
            <person name="Wang J."/>
            <person name="Wang J."/>
            <person name="Gasser R.B."/>
        </authorList>
    </citation>
    <scope>NUCLEOTIDE SEQUENCE</scope>
</reference>
<reference evidence="1" key="2">
    <citation type="journal article" date="2019" name="Gigascience">
        <title>High-quality Schistosoma haematobium genome achieved by single-molecule and long-range sequencing.</title>
        <authorList>
            <person name="Stroehlein A.J."/>
            <person name="Korhonen P.K."/>
            <person name="Chong T.M."/>
            <person name="Lim Y.L."/>
            <person name="Chan K.G."/>
            <person name="Webster B."/>
            <person name="Rollinson D."/>
            <person name="Brindley P.J."/>
            <person name="Gasser R.B."/>
            <person name="Young N.D."/>
        </authorList>
    </citation>
    <scope>NUCLEOTIDE SEQUENCE</scope>
</reference>
<dbReference type="KEGG" id="shx:MS3_00001593"/>
<proteinExistence type="predicted"/>
<dbReference type="Proteomes" id="UP000471633">
    <property type="component" value="Unassembled WGS sequence"/>
</dbReference>
<keyword evidence="2" id="KW-1185">Reference proteome</keyword>